<accession>A0ABV0WDS8</accession>
<comment type="caution">
    <text evidence="2">The sequence shown here is derived from an EMBL/GenBank/DDBJ whole genome shotgun (WGS) entry which is preliminary data.</text>
</comment>
<evidence type="ECO:0000313" key="2">
    <source>
        <dbReference type="EMBL" id="MEQ2267053.1"/>
    </source>
</evidence>
<feature type="region of interest" description="Disordered" evidence="1">
    <location>
        <begin position="625"/>
        <end position="650"/>
    </location>
</feature>
<feature type="compositionally biased region" description="Polar residues" evidence="1">
    <location>
        <begin position="294"/>
        <end position="309"/>
    </location>
</feature>
<reference evidence="2 3" key="1">
    <citation type="submission" date="2021-06" db="EMBL/GenBank/DDBJ databases">
        <authorList>
            <person name="Palmer J.M."/>
        </authorList>
    </citation>
    <scope>NUCLEOTIDE SEQUENCE [LARGE SCALE GENOMIC DNA]</scope>
    <source>
        <strain evidence="2 3">XR_2019</strain>
        <tissue evidence="2">Muscle</tissue>
    </source>
</reference>
<feature type="compositionally biased region" description="Basic and acidic residues" evidence="1">
    <location>
        <begin position="634"/>
        <end position="650"/>
    </location>
</feature>
<name>A0ABV0WDS8_9TELE</name>
<protein>
    <submittedName>
        <fullName evidence="2">Uncharacterized protein</fullName>
    </submittedName>
</protein>
<sequence length="650" mass="72798">MMERRRALTIPFVDKDKLMENPLRIPVGCLSSEGGKLEGQVSWTAFADCKYKSCYSRHKNGSTMPDCSLAALKRPEILRRKPRLILTDVLKTEPGKDYVARIKMSSNIRRLSSPRKDDGQRKEDDLPSRETCSSHTEERNNERKHVTSKGKQRTPTSRRFICFVSHVDCGLSLSWKPACDEKSAGFTKEKLTGSEEDEQHGLMRKRKDPGSQCNGTSSPKRQRESVLRQTGEAGKDVERAPMSVSQEESEEDVDLESLDRCIVQFTVGAEDGLEPMVPLIPHVEPEGIIISNKMSLSPRNNSTTQTSPSDPIVLSSDEEESSDNPKCRRKLVRENASLVDTVIFRKPSKEALFLQEKTSDTEEVQMLQMLVQESSPSAPGSPDPEVDYSSLSVPFLAMYCGCYKMRAHGGLMIAKNKIIIPLKGTSEQLTGLVTFERKELRRYSVWDQQELEAQDIHFEDDKDPAPPGVLLFYVTETAAAAIQQELYQLCISEDGPIDTGKASPLILLTLKDPLEGMEGALLRSVLDIDCINRMTHEHNIANNDGDGLHGLLDIDTPVLSLDDSIQLIRRIGVDSNLLSILGMKSADSDWSEDQNGSHYDEEEIHTSHIWVDTNFENDVEVDLEMATEEEETEVEPKEDQEGDEPKTPSD</sequence>
<dbReference type="EMBL" id="JAHRIM010041213">
    <property type="protein sequence ID" value="MEQ2267053.1"/>
    <property type="molecule type" value="Genomic_DNA"/>
</dbReference>
<feature type="region of interest" description="Disordered" evidence="1">
    <location>
        <begin position="109"/>
        <end position="152"/>
    </location>
</feature>
<evidence type="ECO:0000313" key="3">
    <source>
        <dbReference type="Proteomes" id="UP001444071"/>
    </source>
</evidence>
<feature type="non-terminal residue" evidence="2">
    <location>
        <position position="650"/>
    </location>
</feature>
<keyword evidence="3" id="KW-1185">Reference proteome</keyword>
<feature type="region of interest" description="Disordered" evidence="1">
    <location>
        <begin position="190"/>
        <end position="255"/>
    </location>
</feature>
<gene>
    <name evidence="2" type="ORF">XENORESO_001041</name>
</gene>
<dbReference type="Proteomes" id="UP001444071">
    <property type="component" value="Unassembled WGS sequence"/>
</dbReference>
<proteinExistence type="predicted"/>
<organism evidence="2 3">
    <name type="scientific">Xenotaenia resolanae</name>
    <dbReference type="NCBI Taxonomy" id="208358"/>
    <lineage>
        <taxon>Eukaryota</taxon>
        <taxon>Metazoa</taxon>
        <taxon>Chordata</taxon>
        <taxon>Craniata</taxon>
        <taxon>Vertebrata</taxon>
        <taxon>Euteleostomi</taxon>
        <taxon>Actinopterygii</taxon>
        <taxon>Neopterygii</taxon>
        <taxon>Teleostei</taxon>
        <taxon>Neoteleostei</taxon>
        <taxon>Acanthomorphata</taxon>
        <taxon>Ovalentaria</taxon>
        <taxon>Atherinomorphae</taxon>
        <taxon>Cyprinodontiformes</taxon>
        <taxon>Goodeidae</taxon>
        <taxon>Xenotaenia</taxon>
    </lineage>
</organism>
<feature type="compositionally biased region" description="Basic and acidic residues" evidence="1">
    <location>
        <begin position="135"/>
        <end position="145"/>
    </location>
</feature>
<evidence type="ECO:0000256" key="1">
    <source>
        <dbReference type="SAM" id="MobiDB-lite"/>
    </source>
</evidence>
<feature type="compositionally biased region" description="Basic and acidic residues" evidence="1">
    <location>
        <begin position="114"/>
        <end position="128"/>
    </location>
</feature>
<feature type="region of interest" description="Disordered" evidence="1">
    <location>
        <begin position="294"/>
        <end position="326"/>
    </location>
</feature>